<protein>
    <submittedName>
        <fullName evidence="1">Uncharacterized protein</fullName>
    </submittedName>
</protein>
<sequence length="213" mass="24982">MKKMIWCASVVLCIIALYLLNRDPLPDRVTTGFGIPEYEHYKKVEQLEQDADLIVSARFTGKRETVDLSVDWEGWGEGQPYYVSRSAVKITNVFKGTVQKGNRIFVNEEGYLEDDTYHGSIGYKWMTKKGEYLLFLDKSQQQGDVYYIVGNYQGKFDYTTPAEPPEKPRSNLAAYKEHRYEYFGEHMDEFYNLKQQAITKYPHESYHQRRPLP</sequence>
<organism evidence="1 2">
    <name type="scientific">Tumebacillus avium</name>
    <dbReference type="NCBI Taxonomy" id="1903704"/>
    <lineage>
        <taxon>Bacteria</taxon>
        <taxon>Bacillati</taxon>
        <taxon>Bacillota</taxon>
        <taxon>Bacilli</taxon>
        <taxon>Bacillales</taxon>
        <taxon>Alicyclobacillaceae</taxon>
        <taxon>Tumebacillus</taxon>
    </lineage>
</organism>
<gene>
    <name evidence="1" type="ORF">CBW65_10450</name>
</gene>
<dbReference type="KEGG" id="tum:CBW65_10450"/>
<evidence type="ECO:0000313" key="2">
    <source>
        <dbReference type="Proteomes" id="UP000195437"/>
    </source>
</evidence>
<dbReference type="RefSeq" id="WP_087456752.1">
    <property type="nucleotide sequence ID" value="NZ_CP021434.1"/>
</dbReference>
<proteinExistence type="predicted"/>
<dbReference type="AlphaFoldDB" id="A0A1Y0IPS9"/>
<dbReference type="OrthoDB" id="2611907at2"/>
<accession>A0A1Y0IPS9</accession>
<reference evidence="2" key="1">
    <citation type="submission" date="2017-05" db="EMBL/GenBank/DDBJ databases">
        <authorList>
            <person name="Sung H."/>
        </authorList>
    </citation>
    <scope>NUCLEOTIDE SEQUENCE [LARGE SCALE GENOMIC DNA]</scope>
    <source>
        <strain evidence="2">AR23208</strain>
    </source>
</reference>
<keyword evidence="2" id="KW-1185">Reference proteome</keyword>
<dbReference type="Proteomes" id="UP000195437">
    <property type="component" value="Chromosome"/>
</dbReference>
<dbReference type="EMBL" id="CP021434">
    <property type="protein sequence ID" value="ARU61373.1"/>
    <property type="molecule type" value="Genomic_DNA"/>
</dbReference>
<evidence type="ECO:0000313" key="1">
    <source>
        <dbReference type="EMBL" id="ARU61373.1"/>
    </source>
</evidence>
<name>A0A1Y0IPS9_9BACL</name>